<feature type="transmembrane region" description="Helical" evidence="8">
    <location>
        <begin position="262"/>
        <end position="286"/>
    </location>
</feature>
<keyword evidence="2 7" id="KW-1003">Cell membrane</keyword>
<dbReference type="Pfam" id="PF03977">
    <property type="entry name" value="OAD_beta"/>
    <property type="match status" value="1"/>
</dbReference>
<keyword evidence="7" id="KW-0915">Sodium</keyword>
<reference evidence="9 10" key="1">
    <citation type="submission" date="2022-09" db="EMBL/GenBank/DDBJ databases">
        <authorList>
            <person name="Kop L."/>
        </authorList>
    </citation>
    <scope>NUCLEOTIDE SEQUENCE [LARGE SCALE GENOMIC DNA]</scope>
    <source>
        <strain evidence="9 10">347</strain>
    </source>
</reference>
<accession>A0ABN8VVN8</accession>
<evidence type="ECO:0000256" key="8">
    <source>
        <dbReference type="SAM" id="Phobius"/>
    </source>
</evidence>
<evidence type="ECO:0000256" key="3">
    <source>
        <dbReference type="ARBA" id="ARBA00022692"/>
    </source>
</evidence>
<protein>
    <submittedName>
        <fullName evidence="9">Glutaconyl-CoA decarboxylase subunit beta</fullName>
    </submittedName>
</protein>
<comment type="subcellular location">
    <subcellularLocation>
        <location evidence="1">Cell membrane</location>
        <topology evidence="1">Multi-pass membrane protein</topology>
    </subcellularLocation>
</comment>
<keyword evidence="7" id="KW-0739">Sodium transport</keyword>
<feature type="transmembrane region" description="Helical" evidence="8">
    <location>
        <begin position="21"/>
        <end position="41"/>
    </location>
</feature>
<dbReference type="PANTHER" id="PTHR35806">
    <property type="entry name" value="OXALOACETATE DECARBOXYLASE BETA CHAIN 2"/>
    <property type="match status" value="1"/>
</dbReference>
<organism evidence="9 10">
    <name type="scientific">Nitrospina watsonii</name>
    <dbReference type="NCBI Taxonomy" id="1323948"/>
    <lineage>
        <taxon>Bacteria</taxon>
        <taxon>Pseudomonadati</taxon>
        <taxon>Nitrospinota/Tectimicrobiota group</taxon>
        <taxon>Nitrospinota</taxon>
        <taxon>Nitrospinia</taxon>
        <taxon>Nitrospinales</taxon>
        <taxon>Nitrospinaceae</taxon>
        <taxon>Nitrospina</taxon>
    </lineage>
</organism>
<evidence type="ECO:0000256" key="4">
    <source>
        <dbReference type="ARBA" id="ARBA00022967"/>
    </source>
</evidence>
<evidence type="ECO:0000313" key="9">
    <source>
        <dbReference type="EMBL" id="CAI2717291.1"/>
    </source>
</evidence>
<evidence type="ECO:0000313" key="10">
    <source>
        <dbReference type="Proteomes" id="UP001157733"/>
    </source>
</evidence>
<dbReference type="NCBIfam" id="TIGR01109">
    <property type="entry name" value="Na_pump_decarbB"/>
    <property type="match status" value="1"/>
</dbReference>
<feature type="transmembrane region" description="Helical" evidence="8">
    <location>
        <begin position="142"/>
        <end position="165"/>
    </location>
</feature>
<dbReference type="PIRSF" id="PIRSF015658">
    <property type="entry name" value="MmdB_OadB"/>
    <property type="match status" value="1"/>
</dbReference>
<keyword evidence="5 8" id="KW-1133">Transmembrane helix</keyword>
<keyword evidence="3 8" id="KW-0812">Transmembrane</keyword>
<keyword evidence="10" id="KW-1185">Reference proteome</keyword>
<proteinExistence type="predicted"/>
<dbReference type="PANTHER" id="PTHR35806:SF1">
    <property type="entry name" value="OXALOACETATE DECARBOXYLASE BETA CHAIN 2"/>
    <property type="match status" value="1"/>
</dbReference>
<dbReference type="Proteomes" id="UP001157733">
    <property type="component" value="Chromosome"/>
</dbReference>
<evidence type="ECO:0000256" key="7">
    <source>
        <dbReference type="PIRNR" id="PIRNR015658"/>
    </source>
</evidence>
<evidence type="ECO:0000256" key="5">
    <source>
        <dbReference type="ARBA" id="ARBA00022989"/>
    </source>
</evidence>
<keyword evidence="4" id="KW-1278">Translocase</keyword>
<feature type="transmembrane region" description="Helical" evidence="8">
    <location>
        <begin position="186"/>
        <end position="213"/>
    </location>
</feature>
<gene>
    <name evidence="9" type="primary">gcdB</name>
    <name evidence="9" type="ORF">NSPWAT_0432</name>
</gene>
<feature type="transmembrane region" description="Helical" evidence="8">
    <location>
        <begin position="323"/>
        <end position="350"/>
    </location>
</feature>
<feature type="transmembrane region" description="Helical" evidence="8">
    <location>
        <begin position="233"/>
        <end position="255"/>
    </location>
</feature>
<dbReference type="InterPro" id="IPR005661">
    <property type="entry name" value="OadB_MmdB"/>
</dbReference>
<keyword evidence="7" id="KW-0813">Transport</keyword>
<name>A0ABN8VVN8_9BACT</name>
<keyword evidence="6 7" id="KW-0472">Membrane</keyword>
<evidence type="ECO:0000256" key="2">
    <source>
        <dbReference type="ARBA" id="ARBA00022475"/>
    </source>
</evidence>
<dbReference type="EMBL" id="OX336137">
    <property type="protein sequence ID" value="CAI2717291.1"/>
    <property type="molecule type" value="Genomic_DNA"/>
</dbReference>
<sequence length="380" mass="39345">MVMIGVACVLLYLAIWKKFEPLLLLPIGFGCLLANLPLSNLANTNDGGLFNIFYSGVKHEVLPPLIFLGVGALTDFGPLLAYPATLLLGAAAQVGVYTTLIGAVALGFNLQEASAIGIIGGADGPTSIFLAAKLAPHLLGPIAVAAYSYMSLVPLIQPPIMRALTTEKERKVRMAQLKPISQTVKILFPIASTIVCILMLPGVAPLLGMFMLGNLFRESGVTGRLHDTAQTHLINFVTILLALAVGSSMTAESFLTLDTIKIIVLGLLAFCFATAGGVLFGKLMYILSGGKVNPLIGSAGVSAVPMAARVSQKVGQDEDKSNFLLMHAMGPNVAGVIGSAVAAGVFLSLFGDIGPATEGASHAAIQTIELFASNTTGAGN</sequence>
<evidence type="ECO:0000256" key="6">
    <source>
        <dbReference type="ARBA" id="ARBA00023136"/>
    </source>
</evidence>
<keyword evidence="7" id="KW-0406">Ion transport</keyword>
<evidence type="ECO:0000256" key="1">
    <source>
        <dbReference type="ARBA" id="ARBA00004651"/>
    </source>
</evidence>
<feature type="transmembrane region" description="Helical" evidence="8">
    <location>
        <begin position="94"/>
        <end position="122"/>
    </location>
</feature>